<feature type="domain" description="Thioredoxin" evidence="2">
    <location>
        <begin position="22"/>
        <end position="165"/>
    </location>
</feature>
<gene>
    <name evidence="3" type="ORF">ENS31_02010</name>
</gene>
<name>A0A7V3E621_9BACT</name>
<organism evidence="3">
    <name type="scientific">Ignavibacterium album</name>
    <dbReference type="NCBI Taxonomy" id="591197"/>
    <lineage>
        <taxon>Bacteria</taxon>
        <taxon>Pseudomonadati</taxon>
        <taxon>Ignavibacteriota</taxon>
        <taxon>Ignavibacteria</taxon>
        <taxon>Ignavibacteriales</taxon>
        <taxon>Ignavibacteriaceae</taxon>
        <taxon>Ignavibacterium</taxon>
    </lineage>
</organism>
<dbReference type="EMBL" id="DSUJ01000008">
    <property type="protein sequence ID" value="HFI90286.1"/>
    <property type="molecule type" value="Genomic_DNA"/>
</dbReference>
<evidence type="ECO:0000313" key="3">
    <source>
        <dbReference type="EMBL" id="HFI90286.1"/>
    </source>
</evidence>
<protein>
    <submittedName>
        <fullName evidence="3">TlpA family protein disulfide reductase</fullName>
    </submittedName>
</protein>
<dbReference type="GO" id="GO:0016209">
    <property type="term" value="F:antioxidant activity"/>
    <property type="evidence" value="ECO:0007669"/>
    <property type="project" value="InterPro"/>
</dbReference>
<feature type="signal peptide" evidence="1">
    <location>
        <begin position="1"/>
        <end position="18"/>
    </location>
</feature>
<comment type="caution">
    <text evidence="3">The sequence shown here is derived from an EMBL/GenBank/DDBJ whole genome shotgun (WGS) entry which is preliminary data.</text>
</comment>
<sequence length="165" mass="18707">MKKIILFLLISFSFISYSQNEISQGKSAPNFKLESLDGGFVELSKVIGKGPVLLSFWATWCKPCMEEMNELNKINNELKDKGFTLLAISTDNEKTIAKVKPLVKSKGYNFTVLLDKNSDVARKYYAQQIPYSVLIDKDGKIISTHMGYMKGDEIKLREKILSLLK</sequence>
<dbReference type="Pfam" id="PF00578">
    <property type="entry name" value="AhpC-TSA"/>
    <property type="match status" value="1"/>
</dbReference>
<dbReference type="Gene3D" id="3.40.30.10">
    <property type="entry name" value="Glutaredoxin"/>
    <property type="match status" value="1"/>
</dbReference>
<feature type="chain" id="PRO_5030919200" evidence="1">
    <location>
        <begin position="19"/>
        <end position="165"/>
    </location>
</feature>
<dbReference type="AlphaFoldDB" id="A0A7V3E621"/>
<reference evidence="3" key="1">
    <citation type="journal article" date="2020" name="mSystems">
        <title>Genome- and Community-Level Interaction Insights into Carbon Utilization and Element Cycling Functions of Hydrothermarchaeota in Hydrothermal Sediment.</title>
        <authorList>
            <person name="Zhou Z."/>
            <person name="Liu Y."/>
            <person name="Xu W."/>
            <person name="Pan J."/>
            <person name="Luo Z.H."/>
            <person name="Li M."/>
        </authorList>
    </citation>
    <scope>NUCLEOTIDE SEQUENCE [LARGE SCALE GENOMIC DNA]</scope>
    <source>
        <strain evidence="3">SpSt-479</strain>
    </source>
</reference>
<accession>A0A7V3E621</accession>
<dbReference type="PANTHER" id="PTHR42852:SF13">
    <property type="entry name" value="PROTEIN DIPZ"/>
    <property type="match status" value="1"/>
</dbReference>
<dbReference type="InterPro" id="IPR000866">
    <property type="entry name" value="AhpC/TSA"/>
</dbReference>
<dbReference type="InterPro" id="IPR050553">
    <property type="entry name" value="Thioredoxin_ResA/DsbE_sf"/>
</dbReference>
<dbReference type="PANTHER" id="PTHR42852">
    <property type="entry name" value="THIOL:DISULFIDE INTERCHANGE PROTEIN DSBE"/>
    <property type="match status" value="1"/>
</dbReference>
<keyword evidence="1" id="KW-0732">Signal</keyword>
<dbReference type="PROSITE" id="PS51352">
    <property type="entry name" value="THIOREDOXIN_2"/>
    <property type="match status" value="1"/>
</dbReference>
<evidence type="ECO:0000259" key="2">
    <source>
        <dbReference type="PROSITE" id="PS51352"/>
    </source>
</evidence>
<dbReference type="InterPro" id="IPR036249">
    <property type="entry name" value="Thioredoxin-like_sf"/>
</dbReference>
<proteinExistence type="predicted"/>
<dbReference type="InterPro" id="IPR013766">
    <property type="entry name" value="Thioredoxin_domain"/>
</dbReference>
<dbReference type="SUPFAM" id="SSF52833">
    <property type="entry name" value="Thioredoxin-like"/>
    <property type="match status" value="1"/>
</dbReference>
<dbReference type="CDD" id="cd02966">
    <property type="entry name" value="TlpA_like_family"/>
    <property type="match status" value="1"/>
</dbReference>
<evidence type="ECO:0000256" key="1">
    <source>
        <dbReference type="SAM" id="SignalP"/>
    </source>
</evidence>
<dbReference type="GO" id="GO:0016491">
    <property type="term" value="F:oxidoreductase activity"/>
    <property type="evidence" value="ECO:0007669"/>
    <property type="project" value="InterPro"/>
</dbReference>